<evidence type="ECO:0000313" key="4">
    <source>
        <dbReference type="Proteomes" id="UP001595872"/>
    </source>
</evidence>
<dbReference type="Pfam" id="PF00004">
    <property type="entry name" value="AAA"/>
    <property type="match status" value="1"/>
</dbReference>
<evidence type="ECO:0000313" key="3">
    <source>
        <dbReference type="EMBL" id="MFC4909621.1"/>
    </source>
</evidence>
<dbReference type="Pfam" id="PF22977">
    <property type="entry name" value="WHD"/>
    <property type="match status" value="1"/>
</dbReference>
<comment type="caution">
    <text evidence="3">The sequence shown here is derived from an EMBL/GenBank/DDBJ whole genome shotgun (WGS) entry which is preliminary data.</text>
</comment>
<dbReference type="PANTHER" id="PTHR46411">
    <property type="entry name" value="FAMILY ATPASE, PUTATIVE-RELATED"/>
    <property type="match status" value="1"/>
</dbReference>
<dbReference type="CDD" id="cd19481">
    <property type="entry name" value="RecA-like_protease"/>
    <property type="match status" value="1"/>
</dbReference>
<keyword evidence="3" id="KW-0067">ATP-binding</keyword>
<keyword evidence="4" id="KW-1185">Reference proteome</keyword>
<keyword evidence="3" id="KW-0547">Nucleotide-binding</keyword>
<evidence type="ECO:0000259" key="2">
    <source>
        <dbReference type="SMART" id="SM00382"/>
    </source>
</evidence>
<feature type="domain" description="AAA+ ATPase" evidence="2">
    <location>
        <begin position="586"/>
        <end position="718"/>
    </location>
</feature>
<dbReference type="InterPro" id="IPR054472">
    <property type="entry name" value="WHD"/>
</dbReference>
<dbReference type="SMART" id="SM00382">
    <property type="entry name" value="AAA"/>
    <property type="match status" value="1"/>
</dbReference>
<dbReference type="Proteomes" id="UP001595872">
    <property type="component" value="Unassembled WGS sequence"/>
</dbReference>
<feature type="region of interest" description="Disordered" evidence="1">
    <location>
        <begin position="204"/>
        <end position="245"/>
    </location>
</feature>
<dbReference type="SUPFAM" id="SSF52540">
    <property type="entry name" value="P-loop containing nucleoside triphosphate hydrolases"/>
    <property type="match status" value="1"/>
</dbReference>
<dbReference type="EMBL" id="JBHSIT010000005">
    <property type="protein sequence ID" value="MFC4909621.1"/>
    <property type="molecule type" value="Genomic_DNA"/>
</dbReference>
<gene>
    <name evidence="3" type="ORF">ACFPCY_20020</name>
</gene>
<dbReference type="InterPro" id="IPR027417">
    <property type="entry name" value="P-loop_NTPase"/>
</dbReference>
<dbReference type="InterPro" id="IPR003959">
    <property type="entry name" value="ATPase_AAA_core"/>
</dbReference>
<name>A0ABV9U1W2_9ACTN</name>
<proteinExistence type="predicted"/>
<dbReference type="RefSeq" id="WP_378257264.1">
    <property type="nucleotide sequence ID" value="NZ_JBHSIT010000005.1"/>
</dbReference>
<feature type="compositionally biased region" description="Basic and acidic residues" evidence="1">
    <location>
        <begin position="220"/>
        <end position="229"/>
    </location>
</feature>
<sequence>MTVQLDHDDRTATYIEQRLGLLRERVRLLVERRSAGDPTAEDPFRGLYLAPETAAWLAEQGSPLPYRDAVHDRAVEDLGEGDGRLRELAAAFGLDELDVEILLVAAAPDIDRSFESLYGYLNDDVSRRRATVGLVLDLCGCPAGSAAARARFASGAPLVASRLLIVEEAERPFLGRSLRVPDRVTDHLLGGDTLDGDLVGVATLEPAPSEPRRPTQPGSDRPRSDESGAERGPSGGTGVDGDDLAGLTRWLAGDGSGLVYLREERPGAGVTAACRALGAAGTPVLRAEPGGLDADKVPVLLREARLRGAGVVVGPLDGSTAAGALVRAFGADHTLSAGRAGGAFGGRGGAGFANGAEDAEDAGGAVRAGGAFGVRGGAGFANGAEDAEDAGGAGRAGGAFGVRGGAGFANGADDVQDAGGAVRASGAVGGWRVPVVLAGAQPFEPSWSQAQPLVLEISARTAAGAWEAELARAGVDVEGLGFDLAAATATYRFDVPQIRGAVRAAVDYAVVEDVPLAPVHLHRGARLQNATGLQKHARRIRPAVGWDDLVLPDEQRGQLLELVSRARNRDRVLGDWRLRAGGGRGRGVVAMFAGESGTGKTMSSEVVAADLGLDLYVVELSAVVDKYVGETEKNLEKIFTEAGRLDAVLLFDEADAVFGKRSEVKDSHDRYANLESAYLLQRLESFDGIAILTTNLRANIDDAFTRRLDLVVDFPFPDARQRRALWEHALAPPVPCGDDIDLDRCAREFELAGGSIRGAATTAAYLAAGADRPVSMEDVLAGARREYRKIGRLLPGDMEY</sequence>
<reference evidence="4" key="1">
    <citation type="journal article" date="2019" name="Int. J. Syst. Evol. Microbiol.">
        <title>The Global Catalogue of Microorganisms (GCM) 10K type strain sequencing project: providing services to taxonomists for standard genome sequencing and annotation.</title>
        <authorList>
            <consortium name="The Broad Institute Genomics Platform"/>
            <consortium name="The Broad Institute Genome Sequencing Center for Infectious Disease"/>
            <person name="Wu L."/>
            <person name="Ma J."/>
        </authorList>
    </citation>
    <scope>NUCLEOTIDE SEQUENCE [LARGE SCALE GENOMIC DNA]</scope>
    <source>
        <strain evidence="4">KLKA75</strain>
    </source>
</reference>
<protein>
    <submittedName>
        <fullName evidence="3">ATP-binding protein</fullName>
    </submittedName>
</protein>
<accession>A0ABV9U1W2</accession>
<dbReference type="InterPro" id="IPR003593">
    <property type="entry name" value="AAA+_ATPase"/>
</dbReference>
<dbReference type="PANTHER" id="PTHR46411:SF3">
    <property type="entry name" value="AAA+ ATPASE DOMAIN-CONTAINING PROTEIN"/>
    <property type="match status" value="1"/>
</dbReference>
<dbReference type="Gene3D" id="3.40.50.300">
    <property type="entry name" value="P-loop containing nucleotide triphosphate hydrolases"/>
    <property type="match status" value="1"/>
</dbReference>
<evidence type="ECO:0000256" key="1">
    <source>
        <dbReference type="SAM" id="MobiDB-lite"/>
    </source>
</evidence>
<dbReference type="GO" id="GO:0005524">
    <property type="term" value="F:ATP binding"/>
    <property type="evidence" value="ECO:0007669"/>
    <property type="project" value="UniProtKB-KW"/>
</dbReference>
<organism evidence="3 4">
    <name type="scientific">Actinomadura gamaensis</name>
    <dbReference type="NCBI Taxonomy" id="1763541"/>
    <lineage>
        <taxon>Bacteria</taxon>
        <taxon>Bacillati</taxon>
        <taxon>Actinomycetota</taxon>
        <taxon>Actinomycetes</taxon>
        <taxon>Streptosporangiales</taxon>
        <taxon>Thermomonosporaceae</taxon>
        <taxon>Actinomadura</taxon>
    </lineage>
</organism>